<keyword evidence="1" id="KW-0812">Transmembrane</keyword>
<evidence type="ECO:0000313" key="3">
    <source>
        <dbReference type="EMBL" id="MFC5408260.1"/>
    </source>
</evidence>
<comment type="caution">
    <text evidence="3">The sequence shown here is derived from an EMBL/GenBank/DDBJ whole genome shotgun (WGS) entry which is preliminary data.</text>
</comment>
<organism evidence="3 4">
    <name type="scientific">Larkinella bovis</name>
    <dbReference type="NCBI Taxonomy" id="683041"/>
    <lineage>
        <taxon>Bacteria</taxon>
        <taxon>Pseudomonadati</taxon>
        <taxon>Bacteroidota</taxon>
        <taxon>Cytophagia</taxon>
        <taxon>Cytophagales</taxon>
        <taxon>Spirosomataceae</taxon>
        <taxon>Larkinella</taxon>
    </lineage>
</organism>
<keyword evidence="3" id="KW-0808">Transferase</keyword>
<dbReference type="PANTHER" id="PTHR34220">
    <property type="entry name" value="SENSOR HISTIDINE KINASE YPDA"/>
    <property type="match status" value="1"/>
</dbReference>
<dbReference type="RefSeq" id="WP_379840958.1">
    <property type="nucleotide sequence ID" value="NZ_JBHSMA010000001.1"/>
</dbReference>
<feature type="domain" description="Signal transduction histidine kinase internal region" evidence="2">
    <location>
        <begin position="169"/>
        <end position="244"/>
    </location>
</feature>
<dbReference type="InterPro" id="IPR010559">
    <property type="entry name" value="Sig_transdc_His_kin_internal"/>
</dbReference>
<keyword evidence="3" id="KW-0418">Kinase</keyword>
<feature type="transmembrane region" description="Helical" evidence="1">
    <location>
        <begin position="50"/>
        <end position="72"/>
    </location>
</feature>
<dbReference type="Proteomes" id="UP001596106">
    <property type="component" value="Unassembled WGS sequence"/>
</dbReference>
<gene>
    <name evidence="3" type="ORF">ACFPMF_02990</name>
</gene>
<sequence>MPFRRFFHHPLLRFSRRRVWIFVALVSWSVPLGLYNWFGSRFWSDWRIWLPTMLFVYGLCILLLIIQDTVIFRILKRFPDIRQTFIRIGLEFLVFLSTIAASLLVPYYTFQLIPYLNFQPAGLDVTNLWLATCTVILYIGLYEGLYSLTKWKENSLQAEAYKREVLLNQLDVLKNQINPHFLFNSLNALSSLISEAPEQAEQYVDEMARVYRYLLQTNENTLTTLDKELDFIRSYYHLLKMRYQAGVSLSIAVSETYQTHQLPPLTLQLLVENTVKHNRVQSGKPLRIQIETTPDGWLRVRNNLQRKTIRVASNRVGLTNITAKYRLLGAAEPVIEETDGYFTVTLPLLTQLPVQSVST</sequence>
<name>A0ABW0I6M5_9BACT</name>
<protein>
    <submittedName>
        <fullName evidence="3">Sensor histidine kinase</fullName>
        <ecNumber evidence="3">2.7.13.3</ecNumber>
    </submittedName>
</protein>
<dbReference type="Pfam" id="PF06580">
    <property type="entry name" value="His_kinase"/>
    <property type="match status" value="1"/>
</dbReference>
<dbReference type="EC" id="2.7.13.3" evidence="3"/>
<dbReference type="PANTHER" id="PTHR34220:SF7">
    <property type="entry name" value="SENSOR HISTIDINE KINASE YPDA"/>
    <property type="match status" value="1"/>
</dbReference>
<accession>A0ABW0I6M5</accession>
<keyword evidence="4" id="KW-1185">Reference proteome</keyword>
<proteinExistence type="predicted"/>
<feature type="transmembrane region" description="Helical" evidence="1">
    <location>
        <begin position="128"/>
        <end position="148"/>
    </location>
</feature>
<keyword evidence="1" id="KW-0472">Membrane</keyword>
<keyword evidence="1" id="KW-1133">Transmembrane helix</keyword>
<reference evidence="4" key="1">
    <citation type="journal article" date="2019" name="Int. J. Syst. Evol. Microbiol.">
        <title>The Global Catalogue of Microorganisms (GCM) 10K type strain sequencing project: providing services to taxonomists for standard genome sequencing and annotation.</title>
        <authorList>
            <consortium name="The Broad Institute Genomics Platform"/>
            <consortium name="The Broad Institute Genome Sequencing Center for Infectious Disease"/>
            <person name="Wu L."/>
            <person name="Ma J."/>
        </authorList>
    </citation>
    <scope>NUCLEOTIDE SEQUENCE [LARGE SCALE GENOMIC DNA]</scope>
    <source>
        <strain evidence="4">CCUG 55250</strain>
    </source>
</reference>
<evidence type="ECO:0000259" key="2">
    <source>
        <dbReference type="Pfam" id="PF06580"/>
    </source>
</evidence>
<dbReference type="GO" id="GO:0004673">
    <property type="term" value="F:protein histidine kinase activity"/>
    <property type="evidence" value="ECO:0007669"/>
    <property type="project" value="UniProtKB-EC"/>
</dbReference>
<evidence type="ECO:0000313" key="4">
    <source>
        <dbReference type="Proteomes" id="UP001596106"/>
    </source>
</evidence>
<evidence type="ECO:0000256" key="1">
    <source>
        <dbReference type="SAM" id="Phobius"/>
    </source>
</evidence>
<feature type="transmembrane region" description="Helical" evidence="1">
    <location>
        <begin position="84"/>
        <end position="108"/>
    </location>
</feature>
<dbReference type="EMBL" id="JBHSMA010000001">
    <property type="protein sequence ID" value="MFC5408260.1"/>
    <property type="molecule type" value="Genomic_DNA"/>
</dbReference>
<feature type="transmembrane region" description="Helical" evidence="1">
    <location>
        <begin position="20"/>
        <end position="38"/>
    </location>
</feature>
<dbReference type="InterPro" id="IPR050640">
    <property type="entry name" value="Bact_2-comp_sensor_kinase"/>
</dbReference>